<feature type="short sequence motif" description="GXGXXG" evidence="2">
    <location>
        <begin position="15"/>
        <end position="20"/>
    </location>
</feature>
<evidence type="ECO:0000256" key="2">
    <source>
        <dbReference type="PROSITE-ProRule" id="PRU01161"/>
    </source>
</evidence>
<comment type="caution">
    <text evidence="4">The sequence shown here is derived from an EMBL/GenBank/DDBJ whole genome shotgun (WGS) entry which is preliminary data.</text>
</comment>
<dbReference type="PANTHER" id="PTHR24138:SF10">
    <property type="entry name" value="PHOSPHOLIPASE A2"/>
    <property type="match status" value="1"/>
</dbReference>
<dbReference type="Proteomes" id="UP000673447">
    <property type="component" value="Unassembled WGS sequence"/>
</dbReference>
<dbReference type="PROSITE" id="PS51635">
    <property type="entry name" value="PNPLA"/>
    <property type="match status" value="1"/>
</dbReference>
<accession>A0A940X8V5</accession>
<dbReference type="PANTHER" id="PTHR24138">
    <property type="entry name" value="INTRACELLLAR PHOSPHOLIPASE A FAMILY"/>
    <property type="match status" value="1"/>
</dbReference>
<feature type="active site" description="Proton acceptor" evidence="2">
    <location>
        <position position="176"/>
    </location>
</feature>
<evidence type="ECO:0000313" key="5">
    <source>
        <dbReference type="Proteomes" id="UP000673447"/>
    </source>
</evidence>
<dbReference type="Pfam" id="PF01734">
    <property type="entry name" value="Patatin"/>
    <property type="match status" value="1"/>
</dbReference>
<dbReference type="EMBL" id="JAGKTC010000003">
    <property type="protein sequence ID" value="MBP3985573.1"/>
    <property type="molecule type" value="Genomic_DNA"/>
</dbReference>
<protein>
    <submittedName>
        <fullName evidence="4">Patatin-like phospholipase family protein</fullName>
    </submittedName>
</protein>
<evidence type="ECO:0000259" key="3">
    <source>
        <dbReference type="PROSITE" id="PS51635"/>
    </source>
</evidence>
<dbReference type="GO" id="GO:0016787">
    <property type="term" value="F:hydrolase activity"/>
    <property type="evidence" value="ECO:0007669"/>
    <property type="project" value="UniProtKB-UniRule"/>
</dbReference>
<dbReference type="AlphaFoldDB" id="A0A940X8V5"/>
<proteinExistence type="predicted"/>
<keyword evidence="2" id="KW-0378">Hydrolase</keyword>
<reference evidence="4" key="1">
    <citation type="journal article" date="2016" name="Int. J. Syst. Evol. Microbiol.">
        <title>Pseudoxanthomonas helianthi sp. nov., isolated from roots of Jerusalem artichoke (Helianthus tuberosus).</title>
        <authorList>
            <person name="Kittiwongwattana C."/>
            <person name="Thawai C."/>
        </authorList>
    </citation>
    <scope>NUCLEOTIDE SEQUENCE</scope>
    <source>
        <strain evidence="4">110414</strain>
    </source>
</reference>
<reference evidence="4" key="2">
    <citation type="submission" date="2021-03" db="EMBL/GenBank/DDBJ databases">
        <authorList>
            <person name="Cao W."/>
        </authorList>
    </citation>
    <scope>NUCLEOTIDE SEQUENCE</scope>
    <source>
        <strain evidence="4">110414</strain>
    </source>
</reference>
<dbReference type="RefSeq" id="WP_210537427.1">
    <property type="nucleotide sequence ID" value="NZ_JAGKTC010000003.1"/>
</dbReference>
<dbReference type="InterPro" id="IPR047156">
    <property type="entry name" value="Teg/CotR/CapV-like"/>
</dbReference>
<dbReference type="Gene3D" id="3.40.1090.10">
    <property type="entry name" value="Cytosolic phospholipase A2 catalytic domain"/>
    <property type="match status" value="1"/>
</dbReference>
<evidence type="ECO:0000313" key="4">
    <source>
        <dbReference type="EMBL" id="MBP3985573.1"/>
    </source>
</evidence>
<keyword evidence="5" id="KW-1185">Reference proteome</keyword>
<gene>
    <name evidence="4" type="ORF">J5837_14260</name>
</gene>
<organism evidence="4 5">
    <name type="scientific">Pseudoxanthomonas helianthi</name>
    <dbReference type="NCBI Taxonomy" id="1453541"/>
    <lineage>
        <taxon>Bacteria</taxon>
        <taxon>Pseudomonadati</taxon>
        <taxon>Pseudomonadota</taxon>
        <taxon>Gammaproteobacteria</taxon>
        <taxon>Lysobacterales</taxon>
        <taxon>Lysobacteraceae</taxon>
        <taxon>Pseudoxanthomonas</taxon>
    </lineage>
</organism>
<keyword evidence="1 2" id="KW-0443">Lipid metabolism</keyword>
<feature type="domain" description="PNPLA" evidence="3">
    <location>
        <begin position="11"/>
        <end position="189"/>
    </location>
</feature>
<name>A0A940X8V5_9GAMM</name>
<dbReference type="CDD" id="cd07199">
    <property type="entry name" value="Pat17_PNPLA8_PNPLA9_like"/>
    <property type="match status" value="1"/>
</dbReference>
<feature type="short sequence motif" description="GXSXG" evidence="2">
    <location>
        <begin position="47"/>
        <end position="51"/>
    </location>
</feature>
<dbReference type="SUPFAM" id="SSF52151">
    <property type="entry name" value="FabD/lysophospholipase-like"/>
    <property type="match status" value="1"/>
</dbReference>
<sequence>MVGEDAPFHILALTGGGFRGLYSARVLQEIEQAAGRPIGQCFDLIAGTSIGGILALAVAFEKPMSEVVEVFSEAGRKIFPQRGVLAGLFSSKYDAAPLRDVIGSILPENATLSDARHALVIPALNLTAGKQQIFKTKHNAEWTRDLRYLARDVAIATAAAPIYFPIASLDNQLFADGGLFANAPDLVALHEAGKFFGKSESQVRMLSVGTLSSTYAVPASAKRKRGVIDWLRPTEFPLIQVILSAQQQFSTQIVEHRLGDRYMRIDGQPADAVMRDVGLDKTGESSRQVLLGLAAKHVTDVIGTEPFKRLLTHIPGNWLHKGE</sequence>
<dbReference type="InterPro" id="IPR016035">
    <property type="entry name" value="Acyl_Trfase/lysoPLipase"/>
</dbReference>
<keyword evidence="2" id="KW-0442">Lipid degradation</keyword>
<dbReference type="GO" id="GO:0016042">
    <property type="term" value="P:lipid catabolic process"/>
    <property type="evidence" value="ECO:0007669"/>
    <property type="project" value="UniProtKB-UniRule"/>
</dbReference>
<feature type="short sequence motif" description="DGA/G" evidence="2">
    <location>
        <begin position="176"/>
        <end position="178"/>
    </location>
</feature>
<dbReference type="InterPro" id="IPR002641">
    <property type="entry name" value="PNPLA_dom"/>
</dbReference>
<evidence type="ECO:0000256" key="1">
    <source>
        <dbReference type="ARBA" id="ARBA00023098"/>
    </source>
</evidence>
<feature type="active site" description="Nucleophile" evidence="2">
    <location>
        <position position="49"/>
    </location>
</feature>
<dbReference type="NCBIfam" id="NF041079">
    <property type="entry name" value="CBASS_lipase"/>
    <property type="match status" value="1"/>
</dbReference>